<dbReference type="EMBL" id="FNCO01000019">
    <property type="protein sequence ID" value="SDI94818.1"/>
    <property type="molecule type" value="Genomic_DNA"/>
</dbReference>
<dbReference type="RefSeq" id="WP_074757772.1">
    <property type="nucleotide sequence ID" value="NZ_FNCO01000019.1"/>
</dbReference>
<keyword evidence="2" id="KW-1185">Reference proteome</keyword>
<protein>
    <submittedName>
        <fullName evidence="1">Uncharacterized protein</fullName>
    </submittedName>
</protein>
<evidence type="ECO:0000313" key="1">
    <source>
        <dbReference type="EMBL" id="SDI94818.1"/>
    </source>
</evidence>
<organism evidence="1 2">
    <name type="scientific">Pseudomonas abietaniphila</name>
    <dbReference type="NCBI Taxonomy" id="89065"/>
    <lineage>
        <taxon>Bacteria</taxon>
        <taxon>Pseudomonadati</taxon>
        <taxon>Pseudomonadota</taxon>
        <taxon>Gammaproteobacteria</taxon>
        <taxon>Pseudomonadales</taxon>
        <taxon>Pseudomonadaceae</taxon>
        <taxon>Pseudomonas</taxon>
    </lineage>
</organism>
<dbReference type="STRING" id="89065.SAMN05216605_11980"/>
<gene>
    <name evidence="1" type="ORF">SAMN05216605_11980</name>
</gene>
<dbReference type="OrthoDB" id="6856769at2"/>
<reference evidence="2" key="1">
    <citation type="submission" date="2016-10" db="EMBL/GenBank/DDBJ databases">
        <authorList>
            <person name="Varghese N."/>
            <person name="Submissions S."/>
        </authorList>
    </citation>
    <scope>NUCLEOTIDE SEQUENCE [LARGE SCALE GENOMIC DNA]</scope>
    <source>
        <strain evidence="2">ATCC 700689</strain>
    </source>
</reference>
<sequence>MEPQGTEAKIIKIICDHYLSGARERLTIGEVSARANISRQAFHKTYIHLKPFLTGTRNIDELLLGNEAELGRALLKSQKLIRETQAELDEVRAGYMSEFKRLEANLVTTLMNGDVLIHHSKELTSQLKKKALHNEILKRQVDEKEIELSLTKLSGSKSPLPPIKDFIVDRLQVDLRAAFTRFSETQDLDEYYANKTDAVTKVKDKLVRVLKKGVIRVVIFQDRFISSFEKFVVKNFSVPTESVIIVQLPLASRSEIRNFIHGLVGAKPLDLFVPYCASEPVIKAQRGFSFGDVPEAEFRSFSKEPMPTIQDGFDNLCIFQIEQGD</sequence>
<accession>A0A1G8PR64</accession>
<dbReference type="Proteomes" id="UP000182894">
    <property type="component" value="Unassembled WGS sequence"/>
</dbReference>
<evidence type="ECO:0000313" key="2">
    <source>
        <dbReference type="Proteomes" id="UP000182894"/>
    </source>
</evidence>
<dbReference type="AlphaFoldDB" id="A0A1G8PR64"/>
<proteinExistence type="predicted"/>
<name>A0A1G8PR64_9PSED</name>